<dbReference type="SUPFAM" id="SSF69287">
    <property type="entry name" value="Urease metallochaperone UreE, N-terminal domain"/>
    <property type="match status" value="1"/>
</dbReference>
<dbReference type="GO" id="GO:0005737">
    <property type="term" value="C:cytoplasm"/>
    <property type="evidence" value="ECO:0007669"/>
    <property type="project" value="UniProtKB-SubCell"/>
</dbReference>
<dbReference type="Proteomes" id="UP000004728">
    <property type="component" value="Unassembled WGS sequence"/>
</dbReference>
<dbReference type="Gene3D" id="3.30.70.790">
    <property type="entry name" value="UreE, C-terminal domain"/>
    <property type="match status" value="1"/>
</dbReference>
<evidence type="ECO:0000259" key="7">
    <source>
        <dbReference type="SMART" id="SM00988"/>
    </source>
</evidence>
<dbReference type="InterPro" id="IPR007864">
    <property type="entry name" value="UreE_C_dom"/>
</dbReference>
<evidence type="ECO:0000256" key="5">
    <source>
        <dbReference type="HAMAP-Rule" id="MF_00822"/>
    </source>
</evidence>
<dbReference type="GO" id="GO:0019627">
    <property type="term" value="P:urea metabolic process"/>
    <property type="evidence" value="ECO:0007669"/>
    <property type="project" value="InterPro"/>
</dbReference>
<dbReference type="STRING" id="983920.Y88_1317"/>
<dbReference type="InterPro" id="IPR004029">
    <property type="entry name" value="UreE_N"/>
</dbReference>
<comment type="subcellular location">
    <subcellularLocation>
        <location evidence="1 5">Cytoplasm</location>
    </subcellularLocation>
</comment>
<comment type="function">
    <text evidence="5">Involved in urease metallocenter assembly. Binds nickel. Probably functions as a nickel donor during metallocenter assembly.</text>
</comment>
<evidence type="ECO:0000313" key="8">
    <source>
        <dbReference type="EMBL" id="EGD59255.1"/>
    </source>
</evidence>
<evidence type="ECO:0000256" key="6">
    <source>
        <dbReference type="SAM" id="MobiDB-lite"/>
    </source>
</evidence>
<dbReference type="HAMAP" id="MF_00822">
    <property type="entry name" value="UreE"/>
    <property type="match status" value="1"/>
</dbReference>
<dbReference type="GO" id="GO:0006457">
    <property type="term" value="P:protein folding"/>
    <property type="evidence" value="ECO:0007669"/>
    <property type="project" value="InterPro"/>
</dbReference>
<evidence type="ECO:0000256" key="4">
    <source>
        <dbReference type="ARBA" id="ARBA00023186"/>
    </source>
</evidence>
<dbReference type="EMBL" id="AEWJ01000037">
    <property type="protein sequence ID" value="EGD59255.1"/>
    <property type="molecule type" value="Genomic_DNA"/>
</dbReference>
<dbReference type="AlphaFoldDB" id="F1Z7X0"/>
<dbReference type="CDD" id="cd00571">
    <property type="entry name" value="UreE"/>
    <property type="match status" value="1"/>
</dbReference>
<protein>
    <recommendedName>
        <fullName evidence="5">Urease accessory protein UreE</fullName>
    </recommendedName>
</protein>
<dbReference type="InParanoid" id="F1Z7X0"/>
<feature type="region of interest" description="Disordered" evidence="6">
    <location>
        <begin position="143"/>
        <end position="185"/>
    </location>
</feature>
<dbReference type="GO" id="GO:0065003">
    <property type="term" value="P:protein-containing complex assembly"/>
    <property type="evidence" value="ECO:0007669"/>
    <property type="project" value="InterPro"/>
</dbReference>
<dbReference type="GO" id="GO:0016151">
    <property type="term" value="F:nickel cation binding"/>
    <property type="evidence" value="ECO:0007669"/>
    <property type="project" value="UniProtKB-UniRule"/>
</dbReference>
<dbReference type="SMART" id="SM00988">
    <property type="entry name" value="UreE_N"/>
    <property type="match status" value="1"/>
</dbReference>
<accession>F1Z7X0</accession>
<keyword evidence="3 5" id="KW-0533">Nickel</keyword>
<dbReference type="Gene3D" id="2.60.260.20">
    <property type="entry name" value="Urease metallochaperone UreE, N-terminal domain"/>
    <property type="match status" value="1"/>
</dbReference>
<dbReference type="HOGENOM" id="CLU_093757_1_0_5"/>
<name>F1Z7X0_9SPHN</name>
<sequence>MMTDTLTAREVLPAGTWDDSLAADFIVLDYEARHRRRFRYIARGGTDFVLDLARATMLRHGDGLKLSDGRIVRIEAVPEPLMTVRGKGALDLLRLAWHIGNRHLPAEIHEDHILLRRDGVILEMLLGLGAEVDVVDAPFTPEGGAYAGHDHGDHGHGHSHGHGHGHDHGHHDHDHHHGHHHDHAH</sequence>
<feature type="compositionally biased region" description="Basic residues" evidence="6">
    <location>
        <begin position="173"/>
        <end position="185"/>
    </location>
</feature>
<evidence type="ECO:0000256" key="1">
    <source>
        <dbReference type="ARBA" id="ARBA00004496"/>
    </source>
</evidence>
<gene>
    <name evidence="5" type="primary">ureE</name>
    <name evidence="8" type="ORF">Y88_1317</name>
</gene>
<dbReference type="eggNOG" id="COG2371">
    <property type="taxonomic scope" value="Bacteria"/>
</dbReference>
<comment type="similarity">
    <text evidence="5">Belongs to the UreE family.</text>
</comment>
<dbReference type="GO" id="GO:0051082">
    <property type="term" value="F:unfolded protein binding"/>
    <property type="evidence" value="ECO:0007669"/>
    <property type="project" value="UniProtKB-UniRule"/>
</dbReference>
<keyword evidence="4 5" id="KW-0143">Chaperone</keyword>
<dbReference type="InterPro" id="IPR036118">
    <property type="entry name" value="UreE_N_sf"/>
</dbReference>
<keyword evidence="9" id="KW-1185">Reference proteome</keyword>
<evidence type="ECO:0000313" key="9">
    <source>
        <dbReference type="Proteomes" id="UP000004728"/>
    </source>
</evidence>
<evidence type="ECO:0000256" key="2">
    <source>
        <dbReference type="ARBA" id="ARBA00022490"/>
    </source>
</evidence>
<dbReference type="SUPFAM" id="SSF69737">
    <property type="entry name" value="Urease metallochaperone UreE, C-terminal domain"/>
    <property type="match status" value="1"/>
</dbReference>
<dbReference type="Pfam" id="PF02814">
    <property type="entry name" value="UreE_N"/>
    <property type="match status" value="1"/>
</dbReference>
<comment type="caution">
    <text evidence="8">The sequence shown here is derived from an EMBL/GenBank/DDBJ whole genome shotgun (WGS) entry which is preliminary data.</text>
</comment>
<dbReference type="Pfam" id="PF05194">
    <property type="entry name" value="UreE_C"/>
    <property type="match status" value="1"/>
</dbReference>
<organism evidence="8 9">
    <name type="scientific">Novosphingobium nitrogenifigens DSM 19370</name>
    <dbReference type="NCBI Taxonomy" id="983920"/>
    <lineage>
        <taxon>Bacteria</taxon>
        <taxon>Pseudomonadati</taxon>
        <taxon>Pseudomonadota</taxon>
        <taxon>Alphaproteobacteria</taxon>
        <taxon>Sphingomonadales</taxon>
        <taxon>Sphingomonadaceae</taxon>
        <taxon>Novosphingobium</taxon>
    </lineage>
</organism>
<dbReference type="InterPro" id="IPR012406">
    <property type="entry name" value="UreE"/>
</dbReference>
<proteinExistence type="inferred from homology"/>
<evidence type="ECO:0000256" key="3">
    <source>
        <dbReference type="ARBA" id="ARBA00022596"/>
    </source>
</evidence>
<reference evidence="8 9" key="1">
    <citation type="journal article" date="2012" name="J. Bacteriol.">
        <title>Draft Genome Sequence of Novosphingobium nitrogenifigens Y88T.</title>
        <authorList>
            <person name="Strabala T.J."/>
            <person name="Macdonald L."/>
            <person name="Liu V."/>
            <person name="Smit A.M."/>
        </authorList>
    </citation>
    <scope>NUCLEOTIDE SEQUENCE [LARGE SCALE GENOMIC DNA]</scope>
    <source>
        <strain evidence="8 9">DSM 19370</strain>
    </source>
</reference>
<feature type="domain" description="UreE urease accessory N-terminal" evidence="7">
    <location>
        <begin position="5"/>
        <end position="72"/>
    </location>
</feature>
<keyword evidence="2 5" id="KW-0963">Cytoplasm</keyword>